<evidence type="ECO:0000256" key="1">
    <source>
        <dbReference type="SAM" id="Phobius"/>
    </source>
</evidence>
<keyword evidence="4" id="KW-1185">Reference proteome</keyword>
<name>A0A429GV65_9CREN</name>
<reference evidence="3 5" key="2">
    <citation type="journal article" date="2019" name="Nat. Microbiol.">
        <title>Wide diversity of methane and short-chain alkane metabolisms in uncultured archaea.</title>
        <authorList>
            <person name="Borrel G."/>
            <person name="Adam P.S."/>
            <person name="McKay L.J."/>
            <person name="Chen L.X."/>
            <person name="Sierra-Garcia I.N."/>
            <person name="Sieber C.M."/>
            <person name="Letourneur Q."/>
            <person name="Ghozlane A."/>
            <person name="Andersen G.L."/>
            <person name="Li W.J."/>
            <person name="Hallam S.J."/>
            <person name="Muyzer G."/>
            <person name="de Oliveira V.M."/>
            <person name="Inskeep W.P."/>
            <person name="Banfield J.F."/>
            <person name="Gribaldo S."/>
        </authorList>
    </citation>
    <scope>NUCLEOTIDE SEQUENCE [LARGE SCALE GENOMIC DNA]</scope>
    <source>
        <strain evidence="3">NM4</strain>
    </source>
</reference>
<feature type="transmembrane region" description="Helical" evidence="1">
    <location>
        <begin position="6"/>
        <end position="26"/>
    </location>
</feature>
<feature type="transmembrane region" description="Helical" evidence="1">
    <location>
        <begin position="143"/>
        <end position="164"/>
    </location>
</feature>
<proteinExistence type="predicted"/>
<keyword evidence="1" id="KW-0472">Membrane</keyword>
<protein>
    <submittedName>
        <fullName evidence="2">Uncharacterized protein</fullName>
    </submittedName>
</protein>
<organism evidence="2 4">
    <name type="scientific">Candidatus Methanodesulfokora washburnensis</name>
    <dbReference type="NCBI Taxonomy" id="2478471"/>
    <lineage>
        <taxon>Archaea</taxon>
        <taxon>Thermoproteota</taxon>
        <taxon>Candidatus Korarchaeia</taxon>
        <taxon>Candidatus Korarchaeia incertae sedis</taxon>
        <taxon>Candidatus Methanodesulfokora</taxon>
    </lineage>
</organism>
<dbReference type="Proteomes" id="UP000316217">
    <property type="component" value="Unassembled WGS sequence"/>
</dbReference>
<evidence type="ECO:0000313" key="3">
    <source>
        <dbReference type="EMBL" id="RZN58299.1"/>
    </source>
</evidence>
<gene>
    <name evidence="2" type="ORF">D6D85_01890</name>
    <name evidence="3" type="ORF">EF810_07530</name>
</gene>
<keyword evidence="1" id="KW-1133">Transmembrane helix</keyword>
<comment type="caution">
    <text evidence="2">The sequence shown here is derived from an EMBL/GenBank/DDBJ whole genome shotgun (WGS) entry which is preliminary data.</text>
</comment>
<reference evidence="2 4" key="1">
    <citation type="submission" date="2018-10" db="EMBL/GenBank/DDBJ databases">
        <title>Co-occurring genomic capacity for anaerobic methane metabolism and dissimilatory sulfite reduction discovered in the Korarchaeota.</title>
        <authorList>
            <person name="Mckay L.J."/>
            <person name="Dlakic M."/>
            <person name="Fields M.W."/>
            <person name="Delmont T.O."/>
            <person name="Eren A.M."/>
            <person name="Jay Z.J."/>
            <person name="Klingelsmith K.B."/>
            <person name="Rusch D.B."/>
            <person name="Inskeep W.P."/>
        </authorList>
    </citation>
    <scope>NUCLEOTIDE SEQUENCE [LARGE SCALE GENOMIC DNA]</scope>
    <source>
        <strain evidence="2 4">MDKW</strain>
    </source>
</reference>
<dbReference type="Proteomes" id="UP000277582">
    <property type="component" value="Unassembled WGS sequence"/>
</dbReference>
<dbReference type="EMBL" id="RXII01000120">
    <property type="protein sequence ID" value="RZN58299.1"/>
    <property type="molecule type" value="Genomic_DNA"/>
</dbReference>
<evidence type="ECO:0000313" key="4">
    <source>
        <dbReference type="Proteomes" id="UP000277582"/>
    </source>
</evidence>
<dbReference type="EMBL" id="RCOS01000027">
    <property type="protein sequence ID" value="RSN77758.1"/>
    <property type="molecule type" value="Genomic_DNA"/>
</dbReference>
<evidence type="ECO:0000313" key="5">
    <source>
        <dbReference type="Proteomes" id="UP000316217"/>
    </source>
</evidence>
<dbReference type="AlphaFoldDB" id="A0A429GV65"/>
<accession>A0A429GV65</accession>
<keyword evidence="1" id="KW-0812">Transmembrane</keyword>
<sequence>MRYSFILIILLVIPAQFLLAGGELIYAKINLDTNPPYVMELDLSVDNTAGSSDLNITGIEIKLYGISNITLYKLTGSSVTELATYSYPVNLSVRRGEKAEIRRYLTVPEVILLYEYMNVVILVNTSSGMIHENYEAKVENKPSYLLAVALVGTIFSGYYAIYIYRKRRIVDSRRFGVELYRKFMRERDLYLKKAKKIREKKMNDSESSIEASVILPLERLSEKMRREASYLRKISEDIEKEAERIERILKEGKI</sequence>
<dbReference type="RefSeq" id="WP_125670373.1">
    <property type="nucleotide sequence ID" value="NZ_RCOS01000027.1"/>
</dbReference>
<evidence type="ECO:0000313" key="2">
    <source>
        <dbReference type="EMBL" id="RSN77758.1"/>
    </source>
</evidence>